<evidence type="ECO:0008006" key="6">
    <source>
        <dbReference type="Google" id="ProtNLM"/>
    </source>
</evidence>
<reference evidence="4 5" key="1">
    <citation type="journal article" date="2003" name="Nature">
        <title>The genome of a motile marine Synechococcus.</title>
        <authorList>
            <person name="Palenik B."/>
            <person name="Brahamsha B."/>
            <person name="Larimer F."/>
            <person name="Land M."/>
            <person name="Hauser L."/>
            <person name="Chain P."/>
            <person name="Lamerdin J."/>
            <person name="Regala W."/>
            <person name="Allen E.A."/>
            <person name="McCarren J."/>
            <person name="Paulsen I."/>
            <person name="Dufresne A."/>
            <person name="Partensky F."/>
            <person name="Webb E."/>
            <person name="Waterbury J."/>
        </authorList>
    </citation>
    <scope>NUCLEOTIDE SEQUENCE [LARGE SCALE GENOMIC DNA]</scope>
    <source>
        <strain evidence="4 5">WH8102</strain>
    </source>
</reference>
<dbReference type="EMBL" id="BX569691">
    <property type="protein sequence ID" value="CAE07237.1"/>
    <property type="molecule type" value="Genomic_DNA"/>
</dbReference>
<dbReference type="InterPro" id="IPR002052">
    <property type="entry name" value="DNA_methylase_N6_adenine_CS"/>
</dbReference>
<gene>
    <name evidence="4" type="ordered locus">SYNW0722</name>
</gene>
<dbReference type="HOGENOM" id="CLU_075826_0_2_3"/>
<dbReference type="GO" id="GO:0003676">
    <property type="term" value="F:nucleic acid binding"/>
    <property type="evidence" value="ECO:0007669"/>
    <property type="project" value="InterPro"/>
</dbReference>
<name>Q7U8A0_PARMW</name>
<evidence type="ECO:0000313" key="5">
    <source>
        <dbReference type="Proteomes" id="UP000001422"/>
    </source>
</evidence>
<dbReference type="GO" id="GO:0008168">
    <property type="term" value="F:methyltransferase activity"/>
    <property type="evidence" value="ECO:0007669"/>
    <property type="project" value="UniProtKB-KW"/>
</dbReference>
<dbReference type="PROSITE" id="PS00092">
    <property type="entry name" value="N6_MTASE"/>
    <property type="match status" value="1"/>
</dbReference>
<evidence type="ECO:0000256" key="2">
    <source>
        <dbReference type="ARBA" id="ARBA00022679"/>
    </source>
</evidence>
<dbReference type="STRING" id="84588.SYNW0722"/>
<evidence type="ECO:0000256" key="1">
    <source>
        <dbReference type="ARBA" id="ARBA00022603"/>
    </source>
</evidence>
<dbReference type="Proteomes" id="UP000001422">
    <property type="component" value="Chromosome"/>
</dbReference>
<proteinExistence type="predicted"/>
<dbReference type="PIRSF" id="PIRSF004553">
    <property type="entry name" value="CHP00095"/>
    <property type="match status" value="1"/>
</dbReference>
<dbReference type="AlphaFoldDB" id="Q7U8A0"/>
<dbReference type="SUPFAM" id="SSF53335">
    <property type="entry name" value="S-adenosyl-L-methionine-dependent methyltransferases"/>
    <property type="match status" value="1"/>
</dbReference>
<evidence type="ECO:0000313" key="4">
    <source>
        <dbReference type="EMBL" id="CAE07237.1"/>
    </source>
</evidence>
<feature type="region of interest" description="Disordered" evidence="3">
    <location>
        <begin position="181"/>
        <end position="200"/>
    </location>
</feature>
<dbReference type="Pfam" id="PF03602">
    <property type="entry name" value="Cons_hypoth95"/>
    <property type="match status" value="1"/>
</dbReference>
<dbReference type="InterPro" id="IPR029063">
    <property type="entry name" value="SAM-dependent_MTases_sf"/>
</dbReference>
<evidence type="ECO:0000256" key="3">
    <source>
        <dbReference type="SAM" id="MobiDB-lite"/>
    </source>
</evidence>
<dbReference type="eggNOG" id="COG0742">
    <property type="taxonomic scope" value="Bacteria"/>
</dbReference>
<sequence length="200" mass="22725">MRLISGRRLLSPRGSGTRPTTSRVREAVMNIVRPRLLDCRWLDLCSGSGVMACEAIERGARSVTAVEKDPRCASICERNLMEVAQSGSRRADVTVVKRDLMIWLQQDWRQEGFDLIYFDPPYDGGLYSKTLSLLANQEWLRPDGLLICEHPSDQPLDPGGQWTVMDRRRYGSSSLVMISRPERCRRDGTDSRQPRTDPEA</sequence>
<dbReference type="CDD" id="cd02440">
    <property type="entry name" value="AdoMet_MTases"/>
    <property type="match status" value="1"/>
</dbReference>
<keyword evidence="1" id="KW-0489">Methyltransferase</keyword>
<dbReference type="InterPro" id="IPR004398">
    <property type="entry name" value="RNA_MeTrfase_RsmD"/>
</dbReference>
<organism evidence="4 5">
    <name type="scientific">Parasynechococcus marenigrum (strain WH8102)</name>
    <dbReference type="NCBI Taxonomy" id="84588"/>
    <lineage>
        <taxon>Bacteria</taxon>
        <taxon>Bacillati</taxon>
        <taxon>Cyanobacteriota</taxon>
        <taxon>Cyanophyceae</taxon>
        <taxon>Synechococcales</taxon>
        <taxon>Prochlorococcaceae</taxon>
        <taxon>Parasynechococcus</taxon>
        <taxon>Parasynechococcus marenigrum</taxon>
    </lineage>
</organism>
<protein>
    <recommendedName>
        <fullName evidence="6">16S rRNA (Guanine(966)-N(2))-methyltransferase RsmD</fullName>
    </recommendedName>
</protein>
<keyword evidence="2" id="KW-0808">Transferase</keyword>
<dbReference type="PANTHER" id="PTHR43542">
    <property type="entry name" value="METHYLTRANSFERASE"/>
    <property type="match status" value="1"/>
</dbReference>
<dbReference type="Gene3D" id="3.40.50.150">
    <property type="entry name" value="Vaccinia Virus protein VP39"/>
    <property type="match status" value="1"/>
</dbReference>
<dbReference type="NCBIfam" id="TIGR00095">
    <property type="entry name" value="16S rRNA (guanine(966)-N(2))-methyltransferase RsmD"/>
    <property type="match status" value="1"/>
</dbReference>
<keyword evidence="5" id="KW-1185">Reference proteome</keyword>
<dbReference type="GO" id="GO:0031167">
    <property type="term" value="P:rRNA methylation"/>
    <property type="evidence" value="ECO:0007669"/>
    <property type="project" value="InterPro"/>
</dbReference>
<dbReference type="KEGG" id="syw:SYNW0722"/>
<accession>Q7U8A0</accession>
<dbReference type="PANTHER" id="PTHR43542:SF1">
    <property type="entry name" value="METHYLTRANSFERASE"/>
    <property type="match status" value="1"/>
</dbReference>